<accession>A0A0F8YJ90</accession>
<sequence>DNYDLVVTDAAGVDILAAAGANRDTANTEYVASASLGAVASSLLTFTISNAGDTKEGVVYLYIR</sequence>
<dbReference type="EMBL" id="LAZR01066092">
    <property type="protein sequence ID" value="KKK54249.1"/>
    <property type="molecule type" value="Genomic_DNA"/>
</dbReference>
<protein>
    <submittedName>
        <fullName evidence="1">Uncharacterized protein</fullName>
    </submittedName>
</protein>
<evidence type="ECO:0000313" key="1">
    <source>
        <dbReference type="EMBL" id="KKK54249.1"/>
    </source>
</evidence>
<name>A0A0F8YJ90_9ZZZZ</name>
<dbReference type="AlphaFoldDB" id="A0A0F8YJ90"/>
<proteinExistence type="predicted"/>
<organism evidence="1">
    <name type="scientific">marine sediment metagenome</name>
    <dbReference type="NCBI Taxonomy" id="412755"/>
    <lineage>
        <taxon>unclassified sequences</taxon>
        <taxon>metagenomes</taxon>
        <taxon>ecological metagenomes</taxon>
    </lineage>
</organism>
<reference evidence="1" key="1">
    <citation type="journal article" date="2015" name="Nature">
        <title>Complex archaea that bridge the gap between prokaryotes and eukaryotes.</title>
        <authorList>
            <person name="Spang A."/>
            <person name="Saw J.H."/>
            <person name="Jorgensen S.L."/>
            <person name="Zaremba-Niedzwiedzka K."/>
            <person name="Martijn J."/>
            <person name="Lind A.E."/>
            <person name="van Eijk R."/>
            <person name="Schleper C."/>
            <person name="Guy L."/>
            <person name="Ettema T.J."/>
        </authorList>
    </citation>
    <scope>NUCLEOTIDE SEQUENCE</scope>
</reference>
<comment type="caution">
    <text evidence="1">The sequence shown here is derived from an EMBL/GenBank/DDBJ whole genome shotgun (WGS) entry which is preliminary data.</text>
</comment>
<gene>
    <name evidence="1" type="ORF">LCGC14_3086620</name>
</gene>
<feature type="non-terminal residue" evidence="1">
    <location>
        <position position="1"/>
    </location>
</feature>